<organism evidence="3 4">
    <name type="scientific">Molorchus minor</name>
    <dbReference type="NCBI Taxonomy" id="1323400"/>
    <lineage>
        <taxon>Eukaryota</taxon>
        <taxon>Metazoa</taxon>
        <taxon>Ecdysozoa</taxon>
        <taxon>Arthropoda</taxon>
        <taxon>Hexapoda</taxon>
        <taxon>Insecta</taxon>
        <taxon>Pterygota</taxon>
        <taxon>Neoptera</taxon>
        <taxon>Endopterygota</taxon>
        <taxon>Coleoptera</taxon>
        <taxon>Polyphaga</taxon>
        <taxon>Cucujiformia</taxon>
        <taxon>Chrysomeloidea</taxon>
        <taxon>Cerambycidae</taxon>
        <taxon>Lamiinae</taxon>
        <taxon>Monochamini</taxon>
        <taxon>Molorchus</taxon>
    </lineage>
</organism>
<keyword evidence="4" id="KW-1185">Reference proteome</keyword>
<protein>
    <recommendedName>
        <fullName evidence="2">DUF5641 domain-containing protein</fullName>
    </recommendedName>
</protein>
<feature type="region of interest" description="Disordered" evidence="1">
    <location>
        <begin position="421"/>
        <end position="460"/>
    </location>
</feature>
<dbReference type="Pfam" id="PF18701">
    <property type="entry name" value="DUF5641"/>
    <property type="match status" value="1"/>
</dbReference>
<accession>A0ABQ9JWH8</accession>
<evidence type="ECO:0000256" key="1">
    <source>
        <dbReference type="SAM" id="MobiDB-lite"/>
    </source>
</evidence>
<gene>
    <name evidence="3" type="ORF">NQ317_017216</name>
</gene>
<comment type="caution">
    <text evidence="3">The sequence shown here is derived from an EMBL/GenBank/DDBJ whole genome shotgun (WGS) entry which is preliminary data.</text>
</comment>
<evidence type="ECO:0000259" key="2">
    <source>
        <dbReference type="Pfam" id="PF18701"/>
    </source>
</evidence>
<evidence type="ECO:0000313" key="3">
    <source>
        <dbReference type="EMBL" id="KAJ8982414.1"/>
    </source>
</evidence>
<evidence type="ECO:0000313" key="4">
    <source>
        <dbReference type="Proteomes" id="UP001162164"/>
    </source>
</evidence>
<reference evidence="3" key="1">
    <citation type="journal article" date="2023" name="Insect Mol. Biol.">
        <title>Genome sequencing provides insights into the evolution of gene families encoding plant cell wall-degrading enzymes in longhorned beetles.</title>
        <authorList>
            <person name="Shin N.R."/>
            <person name="Okamura Y."/>
            <person name="Kirsch R."/>
            <person name="Pauchet Y."/>
        </authorList>
    </citation>
    <scope>NUCLEOTIDE SEQUENCE</scope>
    <source>
        <strain evidence="3">MMC_N1</strain>
    </source>
</reference>
<dbReference type="EMBL" id="JAPWTJ010000125">
    <property type="protein sequence ID" value="KAJ8982414.1"/>
    <property type="molecule type" value="Genomic_DNA"/>
</dbReference>
<proteinExistence type="predicted"/>
<dbReference type="PANTHER" id="PTHR47331">
    <property type="entry name" value="PHD-TYPE DOMAIN-CONTAINING PROTEIN"/>
    <property type="match status" value="1"/>
</dbReference>
<dbReference type="InterPro" id="IPR040676">
    <property type="entry name" value="DUF5641"/>
</dbReference>
<feature type="domain" description="DUF5641" evidence="2">
    <location>
        <begin position="334"/>
        <end position="396"/>
    </location>
</feature>
<sequence length="460" mass="52480">MPDRKETISRLEESFYVDNCVTSVTDKNSLNTFIQESVQIMAEAKFDLRGWERTQYDEFGNDIQIEKYEKIVRMMAWILRLAYNSKKENRQNKNKGPLLCKELIQAEEFVFKTIQNDAFARNDPRLRGLEISKHDSGVMRLTTKISNRKDNEHFCFPIILPNKHVITRKLVIHVHEKFCHVGVQGLIGLLREKILDIRRPTFYIIGKCKVCRRFDSKSFQVPSPPLPTDRVREAACFEITGVDLAGPLYLKSEEKVWILLTVVLDCESVINSRPLTYQSNDAKDLVVLTPNMFLRKLTDSGVPDCDAVDASSLCKRVRNLQKNTRGLTEAFSKKKTTREVALNEIVLIGSDNIKRMDWPVGRVLELLPGKDGRVRLVRVMTSKGQLLRPVQRLFPLEMNATSEVPQDLSETSPPLGNVLNLNDSSDDEVKVVDGSEVETVDETQKSRSGRLIKLPKGFAD</sequence>
<dbReference type="Proteomes" id="UP001162164">
    <property type="component" value="Unassembled WGS sequence"/>
</dbReference>
<name>A0ABQ9JWH8_9CUCU</name>